<sequence>MLIPVLAHLVLFDLENEYITDRPSIFERWILVQHRPSYREMVMLDKAWIYSRMGWKGDQGM</sequence>
<dbReference type="STRING" id="157652.A0A371EJ04"/>
<name>A0A371EJ04_MUCPR</name>
<gene>
    <name evidence="1" type="primary">TCHQD</name>
    <name evidence="1" type="ORF">CR513_55254</name>
</gene>
<proteinExistence type="predicted"/>
<feature type="non-terminal residue" evidence="1">
    <location>
        <position position="1"/>
    </location>
</feature>
<keyword evidence="2" id="KW-1185">Reference proteome</keyword>
<comment type="caution">
    <text evidence="1">The sequence shown here is derived from an EMBL/GenBank/DDBJ whole genome shotgun (WGS) entry which is preliminary data.</text>
</comment>
<protein>
    <submittedName>
        <fullName evidence="1">Glutathione S-transferase TCHQD</fullName>
    </submittedName>
</protein>
<reference evidence="1" key="1">
    <citation type="submission" date="2018-05" db="EMBL/GenBank/DDBJ databases">
        <title>Draft genome of Mucuna pruriens seed.</title>
        <authorList>
            <person name="Nnadi N.E."/>
            <person name="Vos R."/>
            <person name="Hasami M.H."/>
            <person name="Devisetty U.K."/>
            <person name="Aguiy J.C."/>
        </authorList>
    </citation>
    <scope>NUCLEOTIDE SEQUENCE [LARGE SCALE GENOMIC DNA]</scope>
    <source>
        <strain evidence="1">JCA_2017</strain>
    </source>
</reference>
<evidence type="ECO:0000313" key="2">
    <source>
        <dbReference type="Proteomes" id="UP000257109"/>
    </source>
</evidence>
<dbReference type="EMBL" id="QJKJ01013625">
    <property type="protein sequence ID" value="RDX66022.1"/>
    <property type="molecule type" value="Genomic_DNA"/>
</dbReference>
<dbReference type="AlphaFoldDB" id="A0A371EJ04"/>
<accession>A0A371EJ04</accession>
<evidence type="ECO:0000313" key="1">
    <source>
        <dbReference type="EMBL" id="RDX66022.1"/>
    </source>
</evidence>
<dbReference type="Proteomes" id="UP000257109">
    <property type="component" value="Unassembled WGS sequence"/>
</dbReference>
<organism evidence="1 2">
    <name type="scientific">Mucuna pruriens</name>
    <name type="common">Velvet bean</name>
    <name type="synonym">Dolichos pruriens</name>
    <dbReference type="NCBI Taxonomy" id="157652"/>
    <lineage>
        <taxon>Eukaryota</taxon>
        <taxon>Viridiplantae</taxon>
        <taxon>Streptophyta</taxon>
        <taxon>Embryophyta</taxon>
        <taxon>Tracheophyta</taxon>
        <taxon>Spermatophyta</taxon>
        <taxon>Magnoliopsida</taxon>
        <taxon>eudicotyledons</taxon>
        <taxon>Gunneridae</taxon>
        <taxon>Pentapetalae</taxon>
        <taxon>rosids</taxon>
        <taxon>fabids</taxon>
        <taxon>Fabales</taxon>
        <taxon>Fabaceae</taxon>
        <taxon>Papilionoideae</taxon>
        <taxon>50 kb inversion clade</taxon>
        <taxon>NPAAA clade</taxon>
        <taxon>indigoferoid/millettioid clade</taxon>
        <taxon>Phaseoleae</taxon>
        <taxon>Mucuna</taxon>
    </lineage>
</organism>
<dbReference type="GO" id="GO:0016740">
    <property type="term" value="F:transferase activity"/>
    <property type="evidence" value="ECO:0007669"/>
    <property type="project" value="UniProtKB-KW"/>
</dbReference>